<dbReference type="AlphaFoldDB" id="A0A7R9BFM8"/>
<dbReference type="GO" id="GO:0030497">
    <property type="term" value="P:fatty acid elongation"/>
    <property type="evidence" value="ECO:0007669"/>
    <property type="project" value="TreeGrafter"/>
</dbReference>
<dbReference type="Pfam" id="PF04387">
    <property type="entry name" value="PTPLA"/>
    <property type="match status" value="1"/>
</dbReference>
<evidence type="ECO:0000256" key="5">
    <source>
        <dbReference type="ARBA" id="ARBA00022516"/>
    </source>
</evidence>
<dbReference type="GO" id="GO:0042761">
    <property type="term" value="P:very long-chain fatty acid biosynthetic process"/>
    <property type="evidence" value="ECO:0007669"/>
    <property type="project" value="TreeGrafter"/>
</dbReference>
<comment type="similarity">
    <text evidence="3 14">Belongs to the very long-chain fatty acids dehydratase HACD family.</text>
</comment>
<organism evidence="16">
    <name type="scientific">Notodromas monacha</name>
    <dbReference type="NCBI Taxonomy" id="399045"/>
    <lineage>
        <taxon>Eukaryota</taxon>
        <taxon>Metazoa</taxon>
        <taxon>Ecdysozoa</taxon>
        <taxon>Arthropoda</taxon>
        <taxon>Crustacea</taxon>
        <taxon>Oligostraca</taxon>
        <taxon>Ostracoda</taxon>
        <taxon>Podocopa</taxon>
        <taxon>Podocopida</taxon>
        <taxon>Cypridocopina</taxon>
        <taxon>Cypridoidea</taxon>
        <taxon>Cyprididae</taxon>
        <taxon>Notodromas</taxon>
    </lineage>
</organism>
<evidence type="ECO:0000313" key="17">
    <source>
        <dbReference type="Proteomes" id="UP000678499"/>
    </source>
</evidence>
<protein>
    <recommendedName>
        <fullName evidence="4 14">Very-long-chain (3R)-3-hydroxyacyl-CoA dehydratase</fullName>
        <ecNumber evidence="4 14">4.2.1.134</ecNumber>
    </recommendedName>
</protein>
<dbReference type="InterPro" id="IPR007482">
    <property type="entry name" value="Tyr_Pase-like_PTPLA"/>
</dbReference>
<evidence type="ECO:0000256" key="9">
    <source>
        <dbReference type="ARBA" id="ARBA00023098"/>
    </source>
</evidence>
<evidence type="ECO:0000256" key="4">
    <source>
        <dbReference type="ARBA" id="ARBA00013122"/>
    </source>
</evidence>
<keyword evidence="5 14" id="KW-0444">Lipid biosynthesis</keyword>
<gene>
    <name evidence="16" type="ORF">NMOB1V02_LOCUS2229</name>
</gene>
<feature type="region of interest" description="Disordered" evidence="15">
    <location>
        <begin position="364"/>
        <end position="385"/>
    </location>
</feature>
<proteinExistence type="inferred from homology"/>
<dbReference type="PANTHER" id="PTHR11035:SF3">
    <property type="entry name" value="VERY-LONG-CHAIN (3R)-3-HYDROXYACYL-COA DEHYDRATASE"/>
    <property type="match status" value="1"/>
</dbReference>
<keyword evidence="6" id="KW-0812">Transmembrane</keyword>
<comment type="subcellular location">
    <subcellularLocation>
        <location evidence="14">Endoplasmic reticulum membrane</location>
        <topology evidence="14">Multi-pass membrane protein</topology>
    </subcellularLocation>
    <subcellularLocation>
        <location evidence="1">Membrane</location>
        <topology evidence="1">Multi-pass membrane protein</topology>
    </subcellularLocation>
</comment>
<comment type="function">
    <text evidence="14">Catalyzes the third of the four reactions of the long-chain fatty acids elongation cycle. This endoplasmic reticulum-bound enzymatic process, allows the addition of two carbons to the chain of long- and very long-chain fatty acids/VLCFAs per cycle. This enzyme catalyzes the dehydration of the 3-hydroxyacyl-CoA intermediate into trans-2,3-enoyl-CoA, within each cycle of fatty acid elongation. Thereby, it participates to the production of VLCFAs of different chain lengths that are involved in multiple biological processes as precursors of membrane lipids and lipid mediators.</text>
</comment>
<dbReference type="GO" id="GO:0030148">
    <property type="term" value="P:sphingolipid biosynthetic process"/>
    <property type="evidence" value="ECO:0007669"/>
    <property type="project" value="TreeGrafter"/>
</dbReference>
<dbReference type="PANTHER" id="PTHR11035">
    <property type="entry name" value="VERY-LONG-CHAIN (3R)-3-HYDROXYACYL-COA DEHYDRATASE"/>
    <property type="match status" value="1"/>
</dbReference>
<keyword evidence="12 14" id="KW-0456">Lyase</keyword>
<evidence type="ECO:0000256" key="15">
    <source>
        <dbReference type="SAM" id="MobiDB-lite"/>
    </source>
</evidence>
<keyword evidence="7 14" id="KW-0276">Fatty acid metabolism</keyword>
<evidence type="ECO:0000256" key="14">
    <source>
        <dbReference type="RuleBase" id="RU363109"/>
    </source>
</evidence>
<dbReference type="EC" id="4.2.1.134" evidence="4 14"/>
<dbReference type="GO" id="GO:0005789">
    <property type="term" value="C:endoplasmic reticulum membrane"/>
    <property type="evidence" value="ECO:0007669"/>
    <property type="project" value="UniProtKB-SubCell"/>
</dbReference>
<evidence type="ECO:0000256" key="2">
    <source>
        <dbReference type="ARBA" id="ARBA00005194"/>
    </source>
</evidence>
<dbReference type="EMBL" id="CAJPEX010000245">
    <property type="protein sequence ID" value="CAG0914548.1"/>
    <property type="molecule type" value="Genomic_DNA"/>
</dbReference>
<keyword evidence="17" id="KW-1185">Reference proteome</keyword>
<sequence length="897" mass="102015">MLDRERVGKNLAHVLSKQSMLAKTYLLAYNIVQVIGWSYLGLQISRHFWNGRRVETLWSQVETTVVVFQTLAVLEILHSLLRLVRSSVAVTVMQVASRLFLVWYVCLVSVDSRRSYGVPLMLTAWTSVEVIRYSYYAFGIVGMEPKLIQWLRYTAFIVLYPMGVSGEMICASNALKYYAEERPFSLDMPNILNATFDSYYLLVFTMLTYVPAVDELVKTFYDGYEEDEDQRRLCVEHVKDAFVRGRRAYTTLALTKERLENLTDKLRVDSAVRKADALVAAASDVLATDSPLKEENRMSWKLLSVVLQLASRPCECIDEQDEIVQQLLSSSGSTPATDLASFLPAVDAVESPYRFEFDEASTDDRLSSGSEFEFSESEEEEARVHREDSALREFGDCVVEDLSLERYWRSEQKIICDEWWILREAQSLALSLHNQQKAFPVHNGVIRLSVSVAVQDVLWSLRDSDYASTRSYCFYRNDSSNFAVRKYVTVNEMSPEAFASFMSGQILPTLQSVSYLRNGVDWPRFQQLMESSFVPWQICLCQKLMISGLTPMVNALDIWFSTGNIPEDFGKEFPALLAKAKGSDRGWEMLPGFLVELAMDVAAIADFEAQLPCDGKLRKPWTELEKAREVDADVHAFRRLIQETLCKPLKALAVESKQRLRHHLHTELGIVAIVQSLPEVLLLQAETTCGCYSSAHDGSDVYFEPPEEWPSLAKVQVESWLSTLYTVGKRMRILREVTLRLSHLRFRLIKSVGKAERVLLVHLKIVCFGFVSRLAAFLWHGVAGDSVSRMSSVIQEDAICAGERLIDRLNGLDLWSEKRFGKEVDLLLKISLAVVEAWDILLPRKSVLQDWLKKAQAGVIRGLVVVRNFQGRAEKLDAGAHFQSAFGDLHEWSVWKV</sequence>
<keyword evidence="8" id="KW-1133">Transmembrane helix</keyword>
<dbReference type="Proteomes" id="UP000678499">
    <property type="component" value="Unassembled WGS sequence"/>
</dbReference>
<name>A0A7R9BFM8_9CRUS</name>
<evidence type="ECO:0000256" key="7">
    <source>
        <dbReference type="ARBA" id="ARBA00022832"/>
    </source>
</evidence>
<comment type="catalytic activity">
    <reaction evidence="13 14">
        <text>a very-long-chain (3R)-3-hydroxyacyl-CoA = a very-long-chain (2E)-enoyl-CoA + H2O</text>
        <dbReference type="Rhea" id="RHEA:45812"/>
        <dbReference type="ChEBI" id="CHEBI:15377"/>
        <dbReference type="ChEBI" id="CHEBI:83728"/>
        <dbReference type="ChEBI" id="CHEBI:85440"/>
        <dbReference type="EC" id="4.2.1.134"/>
    </reaction>
</comment>
<keyword evidence="11 14" id="KW-0275">Fatty acid biosynthesis</keyword>
<evidence type="ECO:0000313" key="16">
    <source>
        <dbReference type="EMBL" id="CAD7274396.1"/>
    </source>
</evidence>
<dbReference type="OrthoDB" id="46988at2759"/>
<dbReference type="EMBL" id="OA882282">
    <property type="protein sequence ID" value="CAD7274396.1"/>
    <property type="molecule type" value="Genomic_DNA"/>
</dbReference>
<evidence type="ECO:0000256" key="1">
    <source>
        <dbReference type="ARBA" id="ARBA00004141"/>
    </source>
</evidence>
<evidence type="ECO:0000256" key="3">
    <source>
        <dbReference type="ARBA" id="ARBA00007811"/>
    </source>
</evidence>
<evidence type="ECO:0000256" key="6">
    <source>
        <dbReference type="ARBA" id="ARBA00022692"/>
    </source>
</evidence>
<evidence type="ECO:0000256" key="12">
    <source>
        <dbReference type="ARBA" id="ARBA00023239"/>
    </source>
</evidence>
<dbReference type="GO" id="GO:0102158">
    <property type="term" value="F:very-long-chain (3R)-3-hydroxyacyl-CoA dehydratase activity"/>
    <property type="evidence" value="ECO:0007669"/>
    <property type="project" value="UniProtKB-EC"/>
</dbReference>
<accession>A0A7R9BFM8</accession>
<evidence type="ECO:0000256" key="11">
    <source>
        <dbReference type="ARBA" id="ARBA00023160"/>
    </source>
</evidence>
<evidence type="ECO:0000256" key="8">
    <source>
        <dbReference type="ARBA" id="ARBA00022989"/>
    </source>
</evidence>
<evidence type="ECO:0000256" key="10">
    <source>
        <dbReference type="ARBA" id="ARBA00023136"/>
    </source>
</evidence>
<evidence type="ECO:0000256" key="13">
    <source>
        <dbReference type="ARBA" id="ARBA00036671"/>
    </source>
</evidence>
<dbReference type="UniPathway" id="UPA00094"/>
<comment type="pathway">
    <text evidence="2 14">Lipid metabolism; fatty acid biosynthesis.</text>
</comment>
<keyword evidence="9 14" id="KW-0443">Lipid metabolism</keyword>
<keyword evidence="14" id="KW-0256">Endoplasmic reticulum</keyword>
<reference evidence="16" key="1">
    <citation type="submission" date="2020-11" db="EMBL/GenBank/DDBJ databases">
        <authorList>
            <person name="Tran Van P."/>
        </authorList>
    </citation>
    <scope>NUCLEOTIDE SEQUENCE</scope>
</reference>
<keyword evidence="10 14" id="KW-0472">Membrane</keyword>